<feature type="domain" description="Glycosyl transferase family 1" evidence="2">
    <location>
        <begin position="1"/>
        <end position="70"/>
    </location>
</feature>
<evidence type="ECO:0000256" key="1">
    <source>
        <dbReference type="ARBA" id="ARBA00022679"/>
    </source>
</evidence>
<evidence type="ECO:0000259" key="2">
    <source>
        <dbReference type="Pfam" id="PF00534"/>
    </source>
</evidence>
<sequence length="71" mass="8215">LPENIKETFKLVIIGRKGPSYEKYKLRAENLNVDDKVIFTDFIPLEDMPLFYNAAEVLVYPSFYEGFGLPP</sequence>
<dbReference type="GO" id="GO:0016757">
    <property type="term" value="F:glycosyltransferase activity"/>
    <property type="evidence" value="ECO:0007669"/>
    <property type="project" value="UniProtKB-KW"/>
</dbReference>
<dbReference type="InterPro" id="IPR001296">
    <property type="entry name" value="Glyco_trans_1"/>
</dbReference>
<comment type="caution">
    <text evidence="3">The sequence shown here is derived from an EMBL/GenBank/DDBJ whole genome shotgun (WGS) entry which is preliminary data.</text>
</comment>
<dbReference type="EMBL" id="AZMM01017699">
    <property type="protein sequence ID" value="ETJ25687.1"/>
    <property type="molecule type" value="Genomic_DNA"/>
</dbReference>
<keyword evidence="3" id="KW-0328">Glycosyltransferase</keyword>
<dbReference type="Gene3D" id="3.40.50.2000">
    <property type="entry name" value="Glycogen Phosphorylase B"/>
    <property type="match status" value="1"/>
</dbReference>
<gene>
    <name evidence="3" type="ORF">Q604_UNBC17699G0001</name>
</gene>
<protein>
    <submittedName>
        <fullName evidence="3">Mannosyltransferase B</fullName>
    </submittedName>
</protein>
<proteinExistence type="predicted"/>
<keyword evidence="1 3" id="KW-0808">Transferase</keyword>
<dbReference type="PANTHER" id="PTHR46401">
    <property type="entry name" value="GLYCOSYLTRANSFERASE WBBK-RELATED"/>
    <property type="match status" value="1"/>
</dbReference>
<accession>W1X5L0</accession>
<feature type="non-terminal residue" evidence="3">
    <location>
        <position position="71"/>
    </location>
</feature>
<feature type="non-terminal residue" evidence="3">
    <location>
        <position position="1"/>
    </location>
</feature>
<evidence type="ECO:0000313" key="3">
    <source>
        <dbReference type="EMBL" id="ETJ25687.1"/>
    </source>
</evidence>
<dbReference type="SUPFAM" id="SSF53756">
    <property type="entry name" value="UDP-Glycosyltransferase/glycogen phosphorylase"/>
    <property type="match status" value="1"/>
</dbReference>
<organism evidence="3">
    <name type="scientific">human gut metagenome</name>
    <dbReference type="NCBI Taxonomy" id="408170"/>
    <lineage>
        <taxon>unclassified sequences</taxon>
        <taxon>metagenomes</taxon>
        <taxon>organismal metagenomes</taxon>
    </lineage>
</organism>
<name>W1X5L0_9ZZZZ</name>
<dbReference type="PANTHER" id="PTHR46401:SF2">
    <property type="entry name" value="GLYCOSYLTRANSFERASE WBBK-RELATED"/>
    <property type="match status" value="1"/>
</dbReference>
<dbReference type="GO" id="GO:0009103">
    <property type="term" value="P:lipopolysaccharide biosynthetic process"/>
    <property type="evidence" value="ECO:0007669"/>
    <property type="project" value="TreeGrafter"/>
</dbReference>
<dbReference type="Pfam" id="PF00534">
    <property type="entry name" value="Glycos_transf_1"/>
    <property type="match status" value="1"/>
</dbReference>
<dbReference type="AlphaFoldDB" id="W1X5L0"/>
<reference evidence="3" key="1">
    <citation type="submission" date="2013-12" db="EMBL/GenBank/DDBJ databases">
        <title>A Varibaculum cambriense genome reconstructed from a premature infant gut community with otherwise low bacterial novelty that shifts toward anaerobic metabolism during the third week of life.</title>
        <authorList>
            <person name="Brown C.T."/>
            <person name="Sharon I."/>
            <person name="Thomas B.C."/>
            <person name="Castelle C.J."/>
            <person name="Morowitz M.J."/>
            <person name="Banfield J.F."/>
        </authorList>
    </citation>
    <scope>NUCLEOTIDE SEQUENCE</scope>
</reference>